<evidence type="ECO:0000256" key="2">
    <source>
        <dbReference type="ARBA" id="ARBA00022574"/>
    </source>
</evidence>
<dbReference type="PANTHER" id="PTHR44411">
    <property type="entry name" value="THO COMPLEX SUBUNIT 6 HOMOLOG"/>
    <property type="match status" value="1"/>
</dbReference>
<dbReference type="InterPro" id="IPR042626">
    <property type="entry name" value="THOC6"/>
</dbReference>
<dbReference type="PROSITE" id="PS50082">
    <property type="entry name" value="WD_REPEATS_2"/>
    <property type="match status" value="1"/>
</dbReference>
<feature type="chain" id="PRO_5035169807" description="THO complex subunit 6" evidence="4">
    <location>
        <begin position="20"/>
        <end position="388"/>
    </location>
</feature>
<evidence type="ECO:0000313" key="6">
    <source>
        <dbReference type="Proteomes" id="UP000748531"/>
    </source>
</evidence>
<comment type="similarity">
    <text evidence="1">Belongs to the WD repeat THOC6 family.</text>
</comment>
<accession>A0A8J4T6X6</accession>
<evidence type="ECO:0000256" key="4">
    <source>
        <dbReference type="SAM" id="SignalP"/>
    </source>
</evidence>
<keyword evidence="6" id="KW-1185">Reference proteome</keyword>
<dbReference type="GO" id="GO:0000346">
    <property type="term" value="C:transcription export complex"/>
    <property type="evidence" value="ECO:0007669"/>
    <property type="project" value="TreeGrafter"/>
</dbReference>
<reference evidence="5" key="1">
    <citation type="submission" date="2019-05" db="EMBL/GenBank/DDBJ databases">
        <title>Annotation for the trematode Paragonimus heterotremus.</title>
        <authorList>
            <person name="Choi Y.-J."/>
        </authorList>
    </citation>
    <scope>NUCLEOTIDE SEQUENCE</scope>
    <source>
        <strain evidence="5">LC</strain>
    </source>
</reference>
<evidence type="ECO:0000313" key="5">
    <source>
        <dbReference type="EMBL" id="KAF5395097.1"/>
    </source>
</evidence>
<sequence>MSMGMEVVCIVICVSPLLFTWLSFDSCDCPRRFRCCTMTVDEIRQIAYTSVLSNAISPCGQYVAFGTTMHRLLVYSISSDLFQSQMESKPHQVLPLDVISSWLTLCTAREYLLCGSSADLWCFKWSSGGLLRPVSRRSIPTNTVPMDSTAITNLRYQSDMDRLYVSTNSGLVHVYKFDPDLVYLSTINAHKSTIHSLCLAGSTQFSTCSEDGFVRFWDDRCDQVCSSFRPSDFPSLARPHFGDWLTALACDASDSDWFVSGGGPFLSLWNRRACRPMVPLLPDDSPETWYVQTTLFSSASGDAQIISGGNSGRLYRWDHSGSLLSSVSLSEPTRSRIGHILLVDFVEPSYQDPTLVDIADGVLVVGGVGPVIRIVSMLGYPLGVLNLR</sequence>
<keyword evidence="2 3" id="KW-0853">WD repeat</keyword>
<dbReference type="AlphaFoldDB" id="A0A8J4T6X6"/>
<organism evidence="5 6">
    <name type="scientific">Paragonimus heterotremus</name>
    <dbReference type="NCBI Taxonomy" id="100268"/>
    <lineage>
        <taxon>Eukaryota</taxon>
        <taxon>Metazoa</taxon>
        <taxon>Spiralia</taxon>
        <taxon>Lophotrochozoa</taxon>
        <taxon>Platyhelminthes</taxon>
        <taxon>Trematoda</taxon>
        <taxon>Digenea</taxon>
        <taxon>Plagiorchiida</taxon>
        <taxon>Troglotremata</taxon>
        <taxon>Troglotrematidae</taxon>
        <taxon>Paragonimus</taxon>
    </lineage>
</organism>
<evidence type="ECO:0000256" key="1">
    <source>
        <dbReference type="ARBA" id="ARBA00009728"/>
    </source>
</evidence>
<dbReference type="GO" id="GO:0006406">
    <property type="term" value="P:mRNA export from nucleus"/>
    <property type="evidence" value="ECO:0007669"/>
    <property type="project" value="TreeGrafter"/>
</dbReference>
<dbReference type="SMART" id="SM00320">
    <property type="entry name" value="WD40"/>
    <property type="match status" value="3"/>
</dbReference>
<name>A0A8J4T6X6_9TREM</name>
<gene>
    <name evidence="5" type="ORF">PHET_07556</name>
</gene>
<dbReference type="InterPro" id="IPR001680">
    <property type="entry name" value="WD40_rpt"/>
</dbReference>
<dbReference type="PANTHER" id="PTHR44411:SF1">
    <property type="entry name" value="THO COMPLEX SUBUNIT 6 HOMOLOG"/>
    <property type="match status" value="1"/>
</dbReference>
<dbReference type="InterPro" id="IPR015943">
    <property type="entry name" value="WD40/YVTN_repeat-like_dom_sf"/>
</dbReference>
<dbReference type="SUPFAM" id="SSF50978">
    <property type="entry name" value="WD40 repeat-like"/>
    <property type="match status" value="1"/>
</dbReference>
<dbReference type="Gene3D" id="2.130.10.10">
    <property type="entry name" value="YVTN repeat-like/Quinoprotein amine dehydrogenase"/>
    <property type="match status" value="1"/>
</dbReference>
<keyword evidence="4" id="KW-0732">Signal</keyword>
<dbReference type="GO" id="GO:0000347">
    <property type="term" value="C:THO complex"/>
    <property type="evidence" value="ECO:0007669"/>
    <property type="project" value="TreeGrafter"/>
</dbReference>
<feature type="signal peptide" evidence="4">
    <location>
        <begin position="1"/>
        <end position="19"/>
    </location>
</feature>
<evidence type="ECO:0008006" key="7">
    <source>
        <dbReference type="Google" id="ProtNLM"/>
    </source>
</evidence>
<feature type="repeat" description="WD" evidence="3">
    <location>
        <begin position="187"/>
        <end position="218"/>
    </location>
</feature>
<dbReference type="Proteomes" id="UP000748531">
    <property type="component" value="Unassembled WGS sequence"/>
</dbReference>
<dbReference type="EMBL" id="LUCH01017318">
    <property type="protein sequence ID" value="KAF5395097.1"/>
    <property type="molecule type" value="Genomic_DNA"/>
</dbReference>
<proteinExistence type="inferred from homology"/>
<comment type="caution">
    <text evidence="5">The sequence shown here is derived from an EMBL/GenBank/DDBJ whole genome shotgun (WGS) entry which is preliminary data.</text>
</comment>
<dbReference type="OrthoDB" id="8191639at2759"/>
<protein>
    <recommendedName>
        <fullName evidence="7">THO complex subunit 6</fullName>
    </recommendedName>
</protein>
<dbReference type="InterPro" id="IPR036322">
    <property type="entry name" value="WD40_repeat_dom_sf"/>
</dbReference>
<evidence type="ECO:0000256" key="3">
    <source>
        <dbReference type="PROSITE-ProRule" id="PRU00221"/>
    </source>
</evidence>